<evidence type="ECO:0000256" key="13">
    <source>
        <dbReference type="ARBA" id="ARBA00032283"/>
    </source>
</evidence>
<dbReference type="Gene3D" id="3.30.2020.30">
    <property type="match status" value="1"/>
</dbReference>
<keyword evidence="9" id="KW-0560">Oxidoreductase</keyword>
<dbReference type="InterPro" id="IPR012776">
    <property type="entry name" value="Trimethyllysine_dOase"/>
</dbReference>
<feature type="domain" description="Gamma-butyrobetaine hydroxylase-like N-terminal" evidence="19">
    <location>
        <begin position="83"/>
        <end position="163"/>
    </location>
</feature>
<dbReference type="InterPro" id="IPR038492">
    <property type="entry name" value="GBBH-like_N_sf"/>
</dbReference>
<evidence type="ECO:0000256" key="12">
    <source>
        <dbReference type="ARBA" id="ARBA00031778"/>
    </source>
</evidence>
<name>W7I1V8_9PEZI</name>
<accession>W7I1V8</accession>
<dbReference type="GO" id="GO:0050353">
    <property type="term" value="F:trimethyllysine dioxygenase activity"/>
    <property type="evidence" value="ECO:0007669"/>
    <property type="project" value="UniProtKB-EC"/>
</dbReference>
<feature type="region of interest" description="Disordered" evidence="17">
    <location>
        <begin position="40"/>
        <end position="66"/>
    </location>
</feature>
<evidence type="ECO:0000256" key="9">
    <source>
        <dbReference type="ARBA" id="ARBA00023002"/>
    </source>
</evidence>
<evidence type="ECO:0000313" key="21">
    <source>
        <dbReference type="Proteomes" id="UP000024837"/>
    </source>
</evidence>
<dbReference type="GO" id="GO:0005506">
    <property type="term" value="F:iron ion binding"/>
    <property type="evidence" value="ECO:0007669"/>
    <property type="project" value="InterPro"/>
</dbReference>
<comment type="function">
    <text evidence="14">Converts trimethyllysine (TML) into hydroxytrimethyllysine (HTML).</text>
</comment>
<dbReference type="Gene3D" id="3.60.130.10">
    <property type="entry name" value="Clavaminate synthase-like"/>
    <property type="match status" value="1"/>
</dbReference>
<evidence type="ECO:0000259" key="18">
    <source>
        <dbReference type="Pfam" id="PF02668"/>
    </source>
</evidence>
<dbReference type="AlphaFoldDB" id="W7I1V8"/>
<evidence type="ECO:0000256" key="11">
    <source>
        <dbReference type="ARBA" id="ARBA00030363"/>
    </source>
</evidence>
<dbReference type="CDD" id="cd00250">
    <property type="entry name" value="CAS_like"/>
    <property type="match status" value="1"/>
</dbReference>
<dbReference type="InterPro" id="IPR003819">
    <property type="entry name" value="TauD/TfdA-like"/>
</dbReference>
<dbReference type="EMBL" id="KI966420">
    <property type="protein sequence ID" value="EWC46228.1"/>
    <property type="molecule type" value="Genomic_DNA"/>
</dbReference>
<comment type="cofactor">
    <cofactor evidence="1">
        <name>Fe(2+)</name>
        <dbReference type="ChEBI" id="CHEBI:29033"/>
    </cofactor>
</comment>
<dbReference type="Pfam" id="PF06155">
    <property type="entry name" value="GBBH-like_N"/>
    <property type="match status" value="1"/>
</dbReference>
<evidence type="ECO:0000259" key="19">
    <source>
        <dbReference type="Pfam" id="PF06155"/>
    </source>
</evidence>
<comment type="similarity">
    <text evidence="4">Belongs to the gamma-BBH/TMLD family.</text>
</comment>
<keyword evidence="10" id="KW-0408">Iron</keyword>
<evidence type="ECO:0000256" key="16">
    <source>
        <dbReference type="ARBA" id="ARBA00071191"/>
    </source>
</evidence>
<evidence type="ECO:0000256" key="3">
    <source>
        <dbReference type="ARBA" id="ARBA00005022"/>
    </source>
</evidence>
<evidence type="ECO:0000256" key="5">
    <source>
        <dbReference type="ARBA" id="ARBA00012267"/>
    </source>
</evidence>
<dbReference type="Proteomes" id="UP000024837">
    <property type="component" value="Unassembled WGS sequence"/>
</dbReference>
<evidence type="ECO:0000256" key="7">
    <source>
        <dbReference type="ARBA" id="ARBA00022873"/>
    </source>
</evidence>
<dbReference type="PANTHER" id="PTHR10696:SF51">
    <property type="entry name" value="TRIMETHYLLYSINE DIOXYGENASE, MITOCHONDRIAL"/>
    <property type="match status" value="1"/>
</dbReference>
<keyword evidence="8" id="KW-0223">Dioxygenase</keyword>
<protein>
    <recommendedName>
        <fullName evidence="16">Trimethyllysine dioxygenase</fullName>
        <ecNumber evidence="5">1.14.11.8</ecNumber>
    </recommendedName>
    <alternativeName>
        <fullName evidence="12">Epsilon-trimethyllysine 2-oxoglutarate dioxygenase</fullName>
    </alternativeName>
    <alternativeName>
        <fullName evidence="11">TML hydroxylase</fullName>
    </alternativeName>
    <alternativeName>
        <fullName evidence="13">TML-alpha-ketoglutarate dioxygenase</fullName>
    </alternativeName>
</protein>
<evidence type="ECO:0000256" key="1">
    <source>
        <dbReference type="ARBA" id="ARBA00001954"/>
    </source>
</evidence>
<dbReference type="EC" id="1.14.11.8" evidence="5"/>
<dbReference type="InterPro" id="IPR042098">
    <property type="entry name" value="TauD-like_sf"/>
</dbReference>
<keyword evidence="7" id="KW-0124">Carnitine biosynthesis</keyword>
<reference evidence="20 21" key="1">
    <citation type="submission" date="2013-05" db="EMBL/GenBank/DDBJ databases">
        <title>Drechslerella stenobrocha genome reveals carnivorous origination and mechanical trapping mechanism of predatory fungi.</title>
        <authorList>
            <person name="Liu X."/>
            <person name="Zhang W."/>
            <person name="Liu K."/>
        </authorList>
    </citation>
    <scope>NUCLEOTIDE SEQUENCE [LARGE SCALE GENOMIC DNA]</scope>
    <source>
        <strain evidence="20 21">248</strain>
    </source>
</reference>
<dbReference type="FunFam" id="3.30.2020.30:FF:000002">
    <property type="entry name" value="Putative gamma-butyrobetaine dioxygenase"/>
    <property type="match status" value="1"/>
</dbReference>
<comment type="pathway">
    <text evidence="3">Amine and polyamine biosynthesis; carnitine biosynthesis.</text>
</comment>
<gene>
    <name evidence="20" type="ORF">DRE_04606</name>
</gene>
<dbReference type="InterPro" id="IPR050411">
    <property type="entry name" value="AlphaKG_dependent_hydroxylases"/>
</dbReference>
<evidence type="ECO:0000256" key="14">
    <source>
        <dbReference type="ARBA" id="ARBA00046008"/>
    </source>
</evidence>
<evidence type="ECO:0000256" key="10">
    <source>
        <dbReference type="ARBA" id="ARBA00023004"/>
    </source>
</evidence>
<evidence type="ECO:0000256" key="8">
    <source>
        <dbReference type="ARBA" id="ARBA00022964"/>
    </source>
</evidence>
<dbReference type="FunFam" id="3.60.130.10:FF:000001">
    <property type="entry name" value="Trimethyllysine dioxygenase, mitochondrial"/>
    <property type="match status" value="1"/>
</dbReference>
<comment type="catalytic activity">
    <reaction evidence="15">
        <text>N(6),N(6),N(6)-trimethyl-L-lysine + 2-oxoglutarate + O2 = (3S)-3-hydroxy-N(6),N(6),N(6)-trimethyl-L-lysine + succinate + CO2</text>
        <dbReference type="Rhea" id="RHEA:14181"/>
        <dbReference type="ChEBI" id="CHEBI:15379"/>
        <dbReference type="ChEBI" id="CHEBI:16526"/>
        <dbReference type="ChEBI" id="CHEBI:16810"/>
        <dbReference type="ChEBI" id="CHEBI:30031"/>
        <dbReference type="ChEBI" id="CHEBI:58100"/>
        <dbReference type="ChEBI" id="CHEBI:141499"/>
        <dbReference type="EC" id="1.14.11.8"/>
    </reaction>
</comment>
<keyword evidence="21" id="KW-1185">Reference proteome</keyword>
<organism evidence="20 21">
    <name type="scientific">Drechslerella stenobrocha 248</name>
    <dbReference type="NCBI Taxonomy" id="1043628"/>
    <lineage>
        <taxon>Eukaryota</taxon>
        <taxon>Fungi</taxon>
        <taxon>Dikarya</taxon>
        <taxon>Ascomycota</taxon>
        <taxon>Pezizomycotina</taxon>
        <taxon>Orbiliomycetes</taxon>
        <taxon>Orbiliales</taxon>
        <taxon>Orbiliaceae</taxon>
        <taxon>Drechslerella</taxon>
    </lineage>
</organism>
<proteinExistence type="inferred from homology"/>
<dbReference type="PANTHER" id="PTHR10696">
    <property type="entry name" value="GAMMA-BUTYROBETAINE HYDROXYLASE-RELATED"/>
    <property type="match status" value="1"/>
</dbReference>
<evidence type="ECO:0000256" key="2">
    <source>
        <dbReference type="ARBA" id="ARBA00001961"/>
    </source>
</evidence>
<dbReference type="Pfam" id="PF02668">
    <property type="entry name" value="TauD"/>
    <property type="match status" value="1"/>
</dbReference>
<sequence>MASRRTAAIARSLSTGLAGRRVFCNHQARNPWREAIRAISTSPAPNPGASDASAGGSGSRKRTFNVTKADAQPTISKHHKITFDDKRVSVPWEEGKTSTFQHIWLRDHCQCATCMHPQTKQRQLDTFSIPLNIRPSLVEPRDDGLYIEWWGDHQSQYTWEWLHRHSYAPRLEKYISVQRKLWGQEVANDLPTVKYDDVMASDAGVAEWTSKIETYGFCFVDGVPVTPEATEEVVQRIAHIRHTHYGGFWDFTADLKMKDMAYTNLALPAHTDTTYFTEPCGLQMFHLLEFEGTGGESLLVDGFRAARMLRDEKPESFRTLSTVRIPTHASGNEEVSIEPYTPFPVFNHHPVTGELVQVRWNNEDRATMDRWADLEDVEKFYQAIYDWNEVLKRSDGEFRQQLEPGKALIFDNWRVLHGRGAFTGHRRMCGAYIARDDFHSRLRLTNYGREEILMGL</sequence>
<dbReference type="NCBIfam" id="TIGR02410">
    <property type="entry name" value="carnitine_TMLD"/>
    <property type="match status" value="1"/>
</dbReference>
<dbReference type="GO" id="GO:0005739">
    <property type="term" value="C:mitochondrion"/>
    <property type="evidence" value="ECO:0007669"/>
    <property type="project" value="TreeGrafter"/>
</dbReference>
<dbReference type="HOGENOM" id="CLU_021859_2_2_1"/>
<dbReference type="SUPFAM" id="SSF51197">
    <property type="entry name" value="Clavaminate synthase-like"/>
    <property type="match status" value="1"/>
</dbReference>
<dbReference type="GO" id="GO:0045329">
    <property type="term" value="P:carnitine biosynthetic process"/>
    <property type="evidence" value="ECO:0007669"/>
    <property type="project" value="UniProtKB-UniPathway"/>
</dbReference>
<evidence type="ECO:0000256" key="17">
    <source>
        <dbReference type="SAM" id="MobiDB-lite"/>
    </source>
</evidence>
<dbReference type="OrthoDB" id="408743at2759"/>
<evidence type="ECO:0000256" key="4">
    <source>
        <dbReference type="ARBA" id="ARBA00008654"/>
    </source>
</evidence>
<evidence type="ECO:0000256" key="6">
    <source>
        <dbReference type="ARBA" id="ARBA00022723"/>
    </source>
</evidence>
<dbReference type="InterPro" id="IPR010376">
    <property type="entry name" value="GBBH-like_N"/>
</dbReference>
<comment type="cofactor">
    <cofactor evidence="2">
        <name>L-ascorbate</name>
        <dbReference type="ChEBI" id="CHEBI:38290"/>
    </cofactor>
</comment>
<dbReference type="UniPathway" id="UPA00118"/>
<keyword evidence="6" id="KW-0479">Metal-binding</keyword>
<feature type="domain" description="TauD/TfdA-like" evidence="18">
    <location>
        <begin position="182"/>
        <end position="432"/>
    </location>
</feature>
<evidence type="ECO:0000313" key="20">
    <source>
        <dbReference type="EMBL" id="EWC46228.1"/>
    </source>
</evidence>
<evidence type="ECO:0000256" key="15">
    <source>
        <dbReference type="ARBA" id="ARBA00049334"/>
    </source>
</evidence>